<keyword evidence="8" id="KW-1185">Reference proteome</keyword>
<feature type="signal peptide" evidence="5">
    <location>
        <begin position="1"/>
        <end position="18"/>
    </location>
</feature>
<dbReference type="GO" id="GO:0009279">
    <property type="term" value="C:cell outer membrane"/>
    <property type="evidence" value="ECO:0007669"/>
    <property type="project" value="UniProtKB-SubCell"/>
</dbReference>
<evidence type="ECO:0000256" key="1">
    <source>
        <dbReference type="ARBA" id="ARBA00004442"/>
    </source>
</evidence>
<feature type="domain" description="OmpA-like" evidence="6">
    <location>
        <begin position="81"/>
        <end position="193"/>
    </location>
</feature>
<keyword evidence="3" id="KW-0998">Cell outer membrane</keyword>
<dbReference type="InterPro" id="IPR050330">
    <property type="entry name" value="Bact_OuterMem_StrucFunc"/>
</dbReference>
<dbReference type="PANTHER" id="PTHR30329">
    <property type="entry name" value="STATOR ELEMENT OF FLAGELLAR MOTOR COMPLEX"/>
    <property type="match status" value="1"/>
</dbReference>
<dbReference type="InterPro" id="IPR006664">
    <property type="entry name" value="OMP_bac"/>
</dbReference>
<evidence type="ECO:0000259" key="6">
    <source>
        <dbReference type="PROSITE" id="PS51123"/>
    </source>
</evidence>
<comment type="subcellular location">
    <subcellularLocation>
        <location evidence="1">Cell outer membrane</location>
    </subcellularLocation>
</comment>
<dbReference type="SUPFAM" id="SSF103088">
    <property type="entry name" value="OmpA-like"/>
    <property type="match status" value="1"/>
</dbReference>
<dbReference type="InterPro" id="IPR036737">
    <property type="entry name" value="OmpA-like_sf"/>
</dbReference>
<dbReference type="CDD" id="cd07185">
    <property type="entry name" value="OmpA_C-like"/>
    <property type="match status" value="1"/>
</dbReference>
<accession>A0AA90SLX2</accession>
<dbReference type="PANTHER" id="PTHR30329:SF21">
    <property type="entry name" value="LIPOPROTEIN YIAD-RELATED"/>
    <property type="match status" value="1"/>
</dbReference>
<dbReference type="Gene3D" id="3.30.1330.60">
    <property type="entry name" value="OmpA-like domain"/>
    <property type="match status" value="1"/>
</dbReference>
<dbReference type="Pfam" id="PF00691">
    <property type="entry name" value="OmpA"/>
    <property type="match status" value="1"/>
</dbReference>
<dbReference type="PROSITE" id="PS51257">
    <property type="entry name" value="PROKAR_LIPOPROTEIN"/>
    <property type="match status" value="1"/>
</dbReference>
<reference evidence="7 8" key="1">
    <citation type="journal article" date="2023" name="bioRxiv">
        <title>An intranuclear bacterial parasite of deep-sea mussels expresses apoptosis inhibitors acquired from its host.</title>
        <authorList>
            <person name="Gonzalez Porras M.A."/>
            <person name="Assie A."/>
            <person name="Tietjen M."/>
            <person name="Violette M."/>
            <person name="Kleiner M."/>
            <person name="Gruber-Vodicka H."/>
            <person name="Dubilier N."/>
            <person name="Leisch N."/>
        </authorList>
    </citation>
    <scope>NUCLEOTIDE SEQUENCE [LARGE SCALE GENOMIC DNA]</scope>
    <source>
        <strain evidence="7">IAP13</strain>
    </source>
</reference>
<evidence type="ECO:0000256" key="5">
    <source>
        <dbReference type="SAM" id="SignalP"/>
    </source>
</evidence>
<protein>
    <submittedName>
        <fullName evidence="7">OmpA family protein</fullName>
    </submittedName>
</protein>
<evidence type="ECO:0000256" key="4">
    <source>
        <dbReference type="PROSITE-ProRule" id="PRU00473"/>
    </source>
</evidence>
<dbReference type="InterPro" id="IPR006665">
    <property type="entry name" value="OmpA-like"/>
</dbReference>
<dbReference type="Proteomes" id="UP001178148">
    <property type="component" value="Unassembled WGS sequence"/>
</dbReference>
<evidence type="ECO:0000313" key="7">
    <source>
        <dbReference type="EMBL" id="MDP0588316.1"/>
    </source>
</evidence>
<gene>
    <name evidence="7" type="ORF">QS748_03610</name>
</gene>
<keyword evidence="2 4" id="KW-0472">Membrane</keyword>
<sequence>MTAKILTCSILICSVLLAGCSTTNSTKNTRFGKCAAIGGAVWGIPGAIHGIATGGVSLAAGALISGIACARSDKIINHEFLPAPGIEGTTVARFKINSSSLDIKSKNALASFLEGKMDSSFTITGHTCDLGSKDFNQGLSERRAQSVMKYLLEKGVSSQNIKTKGYRESKPLYPNTSNKNRKMNRRVEIIVAE</sequence>
<dbReference type="AlphaFoldDB" id="A0AA90SLX2"/>
<feature type="chain" id="PRO_5041711454" evidence="5">
    <location>
        <begin position="19"/>
        <end position="193"/>
    </location>
</feature>
<evidence type="ECO:0000256" key="2">
    <source>
        <dbReference type="ARBA" id="ARBA00023136"/>
    </source>
</evidence>
<dbReference type="PROSITE" id="PS51123">
    <property type="entry name" value="OMPA_2"/>
    <property type="match status" value="1"/>
</dbReference>
<comment type="caution">
    <text evidence="7">The sequence shown here is derived from an EMBL/GenBank/DDBJ whole genome shotgun (WGS) entry which is preliminary data.</text>
</comment>
<name>A0AA90SLX2_9GAMM</name>
<keyword evidence="5" id="KW-0732">Signal</keyword>
<proteinExistence type="predicted"/>
<evidence type="ECO:0000313" key="8">
    <source>
        <dbReference type="Proteomes" id="UP001178148"/>
    </source>
</evidence>
<dbReference type="EMBL" id="JASXSV010000003">
    <property type="protein sequence ID" value="MDP0588316.1"/>
    <property type="molecule type" value="Genomic_DNA"/>
</dbReference>
<evidence type="ECO:0000256" key="3">
    <source>
        <dbReference type="ARBA" id="ARBA00023237"/>
    </source>
</evidence>
<dbReference type="PRINTS" id="PR01021">
    <property type="entry name" value="OMPADOMAIN"/>
</dbReference>
<organism evidence="7 8">
    <name type="scientific">Candidatus Endonucleibacter bathymodioli</name>
    <dbReference type="NCBI Taxonomy" id="539814"/>
    <lineage>
        <taxon>Bacteria</taxon>
        <taxon>Pseudomonadati</taxon>
        <taxon>Pseudomonadota</taxon>
        <taxon>Gammaproteobacteria</taxon>
        <taxon>Oceanospirillales</taxon>
        <taxon>Endozoicomonadaceae</taxon>
        <taxon>Candidatus Endonucleibacter</taxon>
    </lineage>
</organism>